<feature type="signal peptide" evidence="1">
    <location>
        <begin position="1"/>
        <end position="21"/>
    </location>
</feature>
<keyword evidence="3" id="KW-1185">Reference proteome</keyword>
<protein>
    <submittedName>
        <fullName evidence="2">Outer membrane beta-barrel protein</fullName>
    </submittedName>
</protein>
<dbReference type="Proteomes" id="UP000764045">
    <property type="component" value="Unassembled WGS sequence"/>
</dbReference>
<feature type="chain" id="PRO_5037910806" evidence="1">
    <location>
        <begin position="22"/>
        <end position="253"/>
    </location>
</feature>
<name>A0A938WMB0_9BACT</name>
<dbReference type="RefSeq" id="WP_205111128.1">
    <property type="nucleotide sequence ID" value="NZ_JACJJL010000024.1"/>
</dbReference>
<evidence type="ECO:0000313" key="3">
    <source>
        <dbReference type="Proteomes" id="UP000764045"/>
    </source>
</evidence>
<comment type="caution">
    <text evidence="2">The sequence shown here is derived from an EMBL/GenBank/DDBJ whole genome shotgun (WGS) entry which is preliminary data.</text>
</comment>
<evidence type="ECO:0000313" key="2">
    <source>
        <dbReference type="EMBL" id="MBM6662581.1"/>
    </source>
</evidence>
<sequence>MRKNKLIVAVALLAASTAAKAQFTNTTATAAKATQTQVQGWGTVYVQWNPVTIAVDKKGEDDISANAFTIGYNKAFGIAKGTPLFVEAGIGLSYMFKTNEEPYEDLDEVGDYDWQVSGDKYSMLSAKVPVSLAYCWSLPNSSVDLIPFVGVDFRINLVGKLKKQFELGSEFDGDEKEEYEDLYEMPADQNLFDKDDMGDKDLTWKRFQMGWHVGLNARFNKGLMIGVAYGTDFTELCKKTKMKTTSITLGYSF</sequence>
<gene>
    <name evidence="2" type="ORF">H6B30_12605</name>
</gene>
<keyword evidence="1" id="KW-0732">Signal</keyword>
<dbReference type="AlphaFoldDB" id="A0A938WMB0"/>
<dbReference type="EMBL" id="JACJJL010000024">
    <property type="protein sequence ID" value="MBM6662581.1"/>
    <property type="molecule type" value="Genomic_DNA"/>
</dbReference>
<evidence type="ECO:0000256" key="1">
    <source>
        <dbReference type="SAM" id="SignalP"/>
    </source>
</evidence>
<organism evidence="2 3">
    <name type="scientific">Marseilla massiliensis</name>
    <dbReference type="NCBI Taxonomy" id="1841864"/>
    <lineage>
        <taxon>Bacteria</taxon>
        <taxon>Pseudomonadati</taxon>
        <taxon>Bacteroidota</taxon>
        <taxon>Bacteroidia</taxon>
        <taxon>Bacteroidales</taxon>
        <taxon>Prevotellaceae</taxon>
        <taxon>Marseilla</taxon>
    </lineage>
</organism>
<proteinExistence type="predicted"/>
<accession>A0A938WMB0</accession>
<reference evidence="2 3" key="1">
    <citation type="journal article" date="2021" name="Sci. Rep.">
        <title>The distribution of antibiotic resistance genes in chicken gut microbiota commensals.</title>
        <authorList>
            <person name="Juricova H."/>
            <person name="Matiasovicova J."/>
            <person name="Kubasova T."/>
            <person name="Cejkova D."/>
            <person name="Rychlik I."/>
        </authorList>
    </citation>
    <scope>NUCLEOTIDE SEQUENCE [LARGE SCALE GENOMIC DNA]</scope>
    <source>
        <strain evidence="2 3">An819</strain>
    </source>
</reference>